<organism evidence="1 2">
    <name type="scientific">Panicum virgatum</name>
    <name type="common">Blackwell switchgrass</name>
    <dbReference type="NCBI Taxonomy" id="38727"/>
    <lineage>
        <taxon>Eukaryota</taxon>
        <taxon>Viridiplantae</taxon>
        <taxon>Streptophyta</taxon>
        <taxon>Embryophyta</taxon>
        <taxon>Tracheophyta</taxon>
        <taxon>Spermatophyta</taxon>
        <taxon>Magnoliopsida</taxon>
        <taxon>Liliopsida</taxon>
        <taxon>Poales</taxon>
        <taxon>Poaceae</taxon>
        <taxon>PACMAD clade</taxon>
        <taxon>Panicoideae</taxon>
        <taxon>Panicodae</taxon>
        <taxon>Paniceae</taxon>
        <taxon>Panicinae</taxon>
        <taxon>Panicum</taxon>
        <taxon>Panicum sect. Hiantes</taxon>
    </lineage>
</organism>
<evidence type="ECO:0000313" key="2">
    <source>
        <dbReference type="Proteomes" id="UP000823388"/>
    </source>
</evidence>
<proteinExistence type="predicted"/>
<dbReference type="Proteomes" id="UP000823388">
    <property type="component" value="Chromosome 8N"/>
</dbReference>
<protein>
    <submittedName>
        <fullName evidence="1">Uncharacterized protein</fullName>
    </submittedName>
</protein>
<gene>
    <name evidence="1" type="ORF">PVAP13_8NG295368</name>
</gene>
<sequence>MESIHESRGRKGNGSDIIQVGRVAAALGKRLVTWPSPAATREAEAGRGRGAKIDGRTGRTGVVFEF</sequence>
<accession>A0A8T0PE68</accession>
<dbReference type="AlphaFoldDB" id="A0A8T0PE68"/>
<evidence type="ECO:0000313" key="1">
    <source>
        <dbReference type="EMBL" id="KAG2559208.1"/>
    </source>
</evidence>
<name>A0A8T0PE68_PANVG</name>
<reference evidence="1" key="1">
    <citation type="submission" date="2020-05" db="EMBL/GenBank/DDBJ databases">
        <title>WGS assembly of Panicum virgatum.</title>
        <authorList>
            <person name="Lovell J.T."/>
            <person name="Jenkins J."/>
            <person name="Shu S."/>
            <person name="Juenger T.E."/>
            <person name="Schmutz J."/>
        </authorList>
    </citation>
    <scope>NUCLEOTIDE SEQUENCE</scope>
    <source>
        <strain evidence="1">AP13</strain>
    </source>
</reference>
<comment type="caution">
    <text evidence="1">The sequence shown here is derived from an EMBL/GenBank/DDBJ whole genome shotgun (WGS) entry which is preliminary data.</text>
</comment>
<keyword evidence="2" id="KW-1185">Reference proteome</keyword>
<dbReference type="EMBL" id="CM029052">
    <property type="protein sequence ID" value="KAG2559208.1"/>
    <property type="molecule type" value="Genomic_DNA"/>
</dbReference>